<dbReference type="EMBL" id="JBBDHD010000133">
    <property type="protein sequence ID" value="MFH7599543.1"/>
    <property type="molecule type" value="Genomic_DNA"/>
</dbReference>
<evidence type="ECO:0008006" key="3">
    <source>
        <dbReference type="Google" id="ProtNLM"/>
    </source>
</evidence>
<evidence type="ECO:0000313" key="2">
    <source>
        <dbReference type="Proteomes" id="UP001610631"/>
    </source>
</evidence>
<name>A0ABW7PM97_9ACTN</name>
<protein>
    <recommendedName>
        <fullName evidence="3">Ribbon-helix-helix protein CopG domain-containing protein</fullName>
    </recommendedName>
</protein>
<organism evidence="1 2">
    <name type="scientific">Streptomyces racemochromogenes</name>
    <dbReference type="NCBI Taxonomy" id="67353"/>
    <lineage>
        <taxon>Bacteria</taxon>
        <taxon>Bacillati</taxon>
        <taxon>Actinomycetota</taxon>
        <taxon>Actinomycetes</taxon>
        <taxon>Kitasatosporales</taxon>
        <taxon>Streptomycetaceae</taxon>
        <taxon>Streptomyces</taxon>
    </lineage>
</organism>
<dbReference type="RefSeq" id="WP_395513176.1">
    <property type="nucleotide sequence ID" value="NZ_JBBDHD010000133.1"/>
</dbReference>
<keyword evidence="2" id="KW-1185">Reference proteome</keyword>
<evidence type="ECO:0000313" key="1">
    <source>
        <dbReference type="EMBL" id="MFH7599543.1"/>
    </source>
</evidence>
<dbReference type="Proteomes" id="UP001610631">
    <property type="component" value="Unassembled WGS sequence"/>
</dbReference>
<gene>
    <name evidence="1" type="ORF">WDV06_31240</name>
</gene>
<proteinExistence type="predicted"/>
<accession>A0ABW7PM97</accession>
<reference evidence="1 2" key="1">
    <citation type="submission" date="2024-03" db="EMBL/GenBank/DDBJ databases">
        <title>Whole genome sequencing of Streptomyces racemochromogenes, to identify antimicrobial biosynthetic gene clusters.</title>
        <authorList>
            <person name="Suryawanshi P."/>
            <person name="Krishnaraj P.U."/>
            <person name="Arun Y.P."/>
            <person name="Suryawanshi M.P."/>
            <person name="Rakshit O."/>
        </authorList>
    </citation>
    <scope>NUCLEOTIDE SEQUENCE [LARGE SCALE GENOMIC DNA]</scope>
    <source>
        <strain evidence="1 2">AUDT626</strain>
    </source>
</reference>
<sequence>MNDLVIRLSDADCAELADLADATGRTPEEHALEAVREHLCRERGRVGDAAARLARLHEPLLKRLGA</sequence>
<comment type="caution">
    <text evidence="1">The sequence shown here is derived from an EMBL/GenBank/DDBJ whole genome shotgun (WGS) entry which is preliminary data.</text>
</comment>